<organism evidence="1 2">
    <name type="scientific">Cucurbita argyrosperma subsp. sororia</name>
    <dbReference type="NCBI Taxonomy" id="37648"/>
    <lineage>
        <taxon>Eukaryota</taxon>
        <taxon>Viridiplantae</taxon>
        <taxon>Streptophyta</taxon>
        <taxon>Embryophyta</taxon>
        <taxon>Tracheophyta</taxon>
        <taxon>Spermatophyta</taxon>
        <taxon>Magnoliopsida</taxon>
        <taxon>eudicotyledons</taxon>
        <taxon>Gunneridae</taxon>
        <taxon>Pentapetalae</taxon>
        <taxon>rosids</taxon>
        <taxon>fabids</taxon>
        <taxon>Cucurbitales</taxon>
        <taxon>Cucurbitaceae</taxon>
        <taxon>Cucurbiteae</taxon>
        <taxon>Cucurbita</taxon>
    </lineage>
</organism>
<protein>
    <submittedName>
        <fullName evidence="1">Uncharacterized protein</fullName>
    </submittedName>
</protein>
<keyword evidence="2" id="KW-1185">Reference proteome</keyword>
<accession>A0AAV6NKU4</accession>
<feature type="non-terminal residue" evidence="1">
    <location>
        <position position="1"/>
    </location>
</feature>
<gene>
    <name evidence="1" type="ORF">SDJN03_08053</name>
</gene>
<comment type="caution">
    <text evidence="1">The sequence shown here is derived from an EMBL/GenBank/DDBJ whole genome shotgun (WGS) entry which is preliminary data.</text>
</comment>
<proteinExistence type="predicted"/>
<reference evidence="1 2" key="1">
    <citation type="journal article" date="2021" name="Hortic Res">
        <title>The domestication of Cucurbita argyrosperma as revealed by the genome of its wild relative.</title>
        <authorList>
            <person name="Barrera-Redondo J."/>
            <person name="Sanchez-de la Vega G."/>
            <person name="Aguirre-Liguori J.A."/>
            <person name="Castellanos-Morales G."/>
            <person name="Gutierrez-Guerrero Y.T."/>
            <person name="Aguirre-Dugua X."/>
            <person name="Aguirre-Planter E."/>
            <person name="Tenaillon M.I."/>
            <person name="Lira-Saade R."/>
            <person name="Eguiarte L.E."/>
        </authorList>
    </citation>
    <scope>NUCLEOTIDE SEQUENCE [LARGE SCALE GENOMIC DNA]</scope>
    <source>
        <strain evidence="1">JBR-2021</strain>
    </source>
</reference>
<sequence>MQIFNCESCYLGQFWKHDVMPVSHLIHPPIIISQVKIMPLVLTTDQSSSSHSSDDGDSVLRQPALCKTLWLLL</sequence>
<dbReference type="AlphaFoldDB" id="A0AAV6NKU4"/>
<evidence type="ECO:0000313" key="1">
    <source>
        <dbReference type="EMBL" id="KAG6598275.1"/>
    </source>
</evidence>
<dbReference type="EMBL" id="JAGKQH010000005">
    <property type="protein sequence ID" value="KAG6598275.1"/>
    <property type="molecule type" value="Genomic_DNA"/>
</dbReference>
<name>A0AAV6NKU4_9ROSI</name>
<dbReference type="Proteomes" id="UP000685013">
    <property type="component" value="Chromosome 5"/>
</dbReference>
<evidence type="ECO:0000313" key="2">
    <source>
        <dbReference type="Proteomes" id="UP000685013"/>
    </source>
</evidence>